<organism evidence="1 2">
    <name type="scientific">Camellia lanceoleosa</name>
    <dbReference type="NCBI Taxonomy" id="1840588"/>
    <lineage>
        <taxon>Eukaryota</taxon>
        <taxon>Viridiplantae</taxon>
        <taxon>Streptophyta</taxon>
        <taxon>Embryophyta</taxon>
        <taxon>Tracheophyta</taxon>
        <taxon>Spermatophyta</taxon>
        <taxon>Magnoliopsida</taxon>
        <taxon>eudicotyledons</taxon>
        <taxon>Gunneridae</taxon>
        <taxon>Pentapetalae</taxon>
        <taxon>asterids</taxon>
        <taxon>Ericales</taxon>
        <taxon>Theaceae</taxon>
        <taxon>Camellia</taxon>
    </lineage>
</organism>
<accession>A0ACC0HJM6</accession>
<keyword evidence="2" id="KW-1185">Reference proteome</keyword>
<comment type="caution">
    <text evidence="1">The sequence shown here is derived from an EMBL/GenBank/DDBJ whole genome shotgun (WGS) entry which is preliminary data.</text>
</comment>
<evidence type="ECO:0000313" key="2">
    <source>
        <dbReference type="Proteomes" id="UP001060215"/>
    </source>
</evidence>
<dbReference type="Proteomes" id="UP001060215">
    <property type="component" value="Chromosome 5"/>
</dbReference>
<dbReference type="EMBL" id="CM045762">
    <property type="protein sequence ID" value="KAI8012660.1"/>
    <property type="molecule type" value="Genomic_DNA"/>
</dbReference>
<protein>
    <submittedName>
        <fullName evidence="1">Sulfoquinovosyl transferase SQD2</fullName>
    </submittedName>
</protein>
<evidence type="ECO:0000313" key="1">
    <source>
        <dbReference type="EMBL" id="KAI8012660.1"/>
    </source>
</evidence>
<keyword evidence="1" id="KW-0808">Transferase</keyword>
<name>A0ACC0HJM6_9ERIC</name>
<reference evidence="1 2" key="1">
    <citation type="journal article" date="2022" name="Plant J.">
        <title>Chromosome-level genome of Camellia lanceoleosa provides a valuable resource for understanding genome evolution and self-incompatibility.</title>
        <authorList>
            <person name="Gong W."/>
            <person name="Xiao S."/>
            <person name="Wang L."/>
            <person name="Liao Z."/>
            <person name="Chang Y."/>
            <person name="Mo W."/>
            <person name="Hu G."/>
            <person name="Li W."/>
            <person name="Zhao G."/>
            <person name="Zhu H."/>
            <person name="Hu X."/>
            <person name="Ji K."/>
            <person name="Xiang X."/>
            <person name="Song Q."/>
            <person name="Yuan D."/>
            <person name="Jin S."/>
            <person name="Zhang L."/>
        </authorList>
    </citation>
    <scope>NUCLEOTIDE SEQUENCE [LARGE SCALE GENOMIC DNA]</scope>
    <source>
        <strain evidence="1">SQ_2022a</strain>
    </source>
</reference>
<gene>
    <name evidence="1" type="ORF">LOK49_LG06G03450</name>
</gene>
<sequence>MEERAVISVIQYLGPLLASEVELLRGVRKEMVSIKDELECIHSLLKDAKSRAEIGDEGVKIWVKQVRQVAYRIQDVIDEHILLVSPNQPRLFGSLHKVTRTITKLKPRHEIASHIQDIKTTIGCYFCLFSEFGVYLEFLHRAADLTLVPSAALAKELEGARVTAGNKIRLWNKGVDSESFHPKYRSQEMRIRLSNGEPERPLIVHVG</sequence>
<proteinExistence type="predicted"/>